<dbReference type="PANTHER" id="PTHR46268">
    <property type="entry name" value="STRESS RESPONSE PROTEIN NHAX"/>
    <property type="match status" value="1"/>
</dbReference>
<dbReference type="InterPro" id="IPR014729">
    <property type="entry name" value="Rossmann-like_a/b/a_fold"/>
</dbReference>
<dbReference type="EMBL" id="JADCKQ010000001">
    <property type="protein sequence ID" value="MBI1492206.1"/>
    <property type="molecule type" value="Genomic_DNA"/>
</dbReference>
<protein>
    <submittedName>
        <fullName evidence="3">Universal stress protein</fullName>
    </submittedName>
</protein>
<dbReference type="PANTHER" id="PTHR46268:SF6">
    <property type="entry name" value="UNIVERSAL STRESS PROTEIN UP12"/>
    <property type="match status" value="1"/>
</dbReference>
<evidence type="ECO:0000313" key="4">
    <source>
        <dbReference type="Proteomes" id="UP000640583"/>
    </source>
</evidence>
<proteinExistence type="inferred from homology"/>
<organism evidence="3 4">
    <name type="scientific">Halocynthiibacter styelae</name>
    <dbReference type="NCBI Taxonomy" id="2761955"/>
    <lineage>
        <taxon>Bacteria</taxon>
        <taxon>Pseudomonadati</taxon>
        <taxon>Pseudomonadota</taxon>
        <taxon>Alphaproteobacteria</taxon>
        <taxon>Rhodobacterales</taxon>
        <taxon>Paracoccaceae</taxon>
        <taxon>Halocynthiibacter</taxon>
    </lineage>
</organism>
<dbReference type="Gene3D" id="3.40.50.620">
    <property type="entry name" value="HUPs"/>
    <property type="match status" value="1"/>
</dbReference>
<dbReference type="RefSeq" id="WP_228847159.1">
    <property type="nucleotide sequence ID" value="NZ_JADCKQ010000001.1"/>
</dbReference>
<reference evidence="3" key="1">
    <citation type="submission" date="2020-10" db="EMBL/GenBank/DDBJ databases">
        <title>Paenihalocynthiibacter styelae gen. nov., sp. nov., isolated from stalked sea squirt Styela clava.</title>
        <authorList>
            <person name="Kim Y.-O."/>
            <person name="Yoon J.-H."/>
        </authorList>
    </citation>
    <scope>NUCLEOTIDE SEQUENCE</scope>
    <source>
        <strain evidence="3">MYP1-1</strain>
    </source>
</reference>
<gene>
    <name evidence="3" type="ORF">H1D41_00995</name>
</gene>
<evidence type="ECO:0000259" key="2">
    <source>
        <dbReference type="Pfam" id="PF00582"/>
    </source>
</evidence>
<dbReference type="SUPFAM" id="SSF52402">
    <property type="entry name" value="Adenine nucleotide alpha hydrolases-like"/>
    <property type="match status" value="1"/>
</dbReference>
<dbReference type="Proteomes" id="UP000640583">
    <property type="component" value="Unassembled WGS sequence"/>
</dbReference>
<feature type="domain" description="UspA" evidence="2">
    <location>
        <begin position="1"/>
        <end position="144"/>
    </location>
</feature>
<evidence type="ECO:0000256" key="1">
    <source>
        <dbReference type="ARBA" id="ARBA00008791"/>
    </source>
</evidence>
<sequence length="144" mass="15382">MSNTVLLAVDGSDGSHRATAHAIARAKLGGAKILLTYVIEWSAYSFNTPEENAQRHKRREQEIEKATSSVVGPAADRLREAGIEVETVVQHGPPAETLIRLAKEHDVAQIVIGRRGESGIKSLIFGSVAGNLIQTSPVPVVVVP</sequence>
<dbReference type="Pfam" id="PF00582">
    <property type="entry name" value="Usp"/>
    <property type="match status" value="1"/>
</dbReference>
<accession>A0A8J7LNI4</accession>
<dbReference type="InterPro" id="IPR006015">
    <property type="entry name" value="Universal_stress_UspA"/>
</dbReference>
<comment type="caution">
    <text evidence="3">The sequence shown here is derived from an EMBL/GenBank/DDBJ whole genome shotgun (WGS) entry which is preliminary data.</text>
</comment>
<comment type="similarity">
    <text evidence="1">Belongs to the universal stress protein A family.</text>
</comment>
<dbReference type="CDD" id="cd00293">
    <property type="entry name" value="USP-like"/>
    <property type="match status" value="1"/>
</dbReference>
<dbReference type="InterPro" id="IPR006016">
    <property type="entry name" value="UspA"/>
</dbReference>
<dbReference type="AlphaFoldDB" id="A0A8J7LNI4"/>
<dbReference type="PRINTS" id="PR01438">
    <property type="entry name" value="UNVRSLSTRESS"/>
</dbReference>
<evidence type="ECO:0000313" key="3">
    <source>
        <dbReference type="EMBL" id="MBI1492206.1"/>
    </source>
</evidence>
<keyword evidence="4" id="KW-1185">Reference proteome</keyword>
<name>A0A8J7LNI4_9RHOB</name>